<dbReference type="GO" id="GO:0000981">
    <property type="term" value="F:DNA-binding transcription factor activity, RNA polymerase II-specific"/>
    <property type="evidence" value="ECO:0007669"/>
    <property type="project" value="TreeGrafter"/>
</dbReference>
<evidence type="ECO:0000256" key="4">
    <source>
        <dbReference type="ARBA" id="ARBA00023163"/>
    </source>
</evidence>
<dbReference type="EMBL" id="KV750262">
    <property type="protein sequence ID" value="OCL05526.1"/>
    <property type="molecule type" value="Genomic_DNA"/>
</dbReference>
<dbReference type="GO" id="GO:0000978">
    <property type="term" value="F:RNA polymerase II cis-regulatory region sequence-specific DNA binding"/>
    <property type="evidence" value="ECO:0007669"/>
    <property type="project" value="TreeGrafter"/>
</dbReference>
<evidence type="ECO:0000313" key="8">
    <source>
        <dbReference type="EMBL" id="OCL05526.1"/>
    </source>
</evidence>
<dbReference type="AlphaFoldDB" id="A0A8E2EVE7"/>
<dbReference type="InterPro" id="IPR036388">
    <property type="entry name" value="WH-like_DNA-bd_sf"/>
</dbReference>
<proteinExistence type="predicted"/>
<accession>A0A8E2EVE7</accession>
<evidence type="ECO:0000256" key="2">
    <source>
        <dbReference type="ARBA" id="ARBA00023015"/>
    </source>
</evidence>
<dbReference type="OrthoDB" id="5954824at2759"/>
<name>A0A8E2EVE7_9PEZI</name>
<evidence type="ECO:0000259" key="7">
    <source>
        <dbReference type="PROSITE" id="PS50039"/>
    </source>
</evidence>
<evidence type="ECO:0000256" key="3">
    <source>
        <dbReference type="ARBA" id="ARBA00023125"/>
    </source>
</evidence>
<evidence type="ECO:0000256" key="1">
    <source>
        <dbReference type="ARBA" id="ARBA00004123"/>
    </source>
</evidence>
<feature type="DNA-binding region" description="Fork-head" evidence="6">
    <location>
        <begin position="9"/>
        <end position="87"/>
    </location>
</feature>
<keyword evidence="2" id="KW-0805">Transcription regulation</keyword>
<dbReference type="InterPro" id="IPR036390">
    <property type="entry name" value="WH_DNA-bd_sf"/>
</dbReference>
<keyword evidence="9" id="KW-1185">Reference proteome</keyword>
<keyword evidence="4" id="KW-0804">Transcription</keyword>
<dbReference type="SMART" id="SM00339">
    <property type="entry name" value="FH"/>
    <property type="match status" value="1"/>
</dbReference>
<evidence type="ECO:0000313" key="9">
    <source>
        <dbReference type="Proteomes" id="UP000250140"/>
    </source>
</evidence>
<feature type="non-terminal residue" evidence="8">
    <location>
        <position position="87"/>
    </location>
</feature>
<dbReference type="InterPro" id="IPR001766">
    <property type="entry name" value="Fork_head_dom"/>
</dbReference>
<feature type="domain" description="Fork-head" evidence="7">
    <location>
        <begin position="9"/>
        <end position="87"/>
    </location>
</feature>
<dbReference type="PANTHER" id="PTHR45881">
    <property type="entry name" value="CHECKPOINT SUPPRESSOR 1-LIKE, ISOFORM A-RELATED"/>
    <property type="match status" value="1"/>
</dbReference>
<sequence length="87" mass="10212">MVHEENNVDKEQPYAQLIYRALMGAPGHTMVLRDIYNWFRRNTDKATDKETKGWQNSIRHNLSMNGAFEKVDQPAGEEAKKGFMWRL</sequence>
<gene>
    <name evidence="8" type="ORF">AOQ84DRAFT_298771</name>
</gene>
<dbReference type="InterPro" id="IPR030456">
    <property type="entry name" value="TF_fork_head_CS_2"/>
</dbReference>
<dbReference type="PRINTS" id="PR00053">
    <property type="entry name" value="FORKHEAD"/>
</dbReference>
<keyword evidence="3 6" id="KW-0238">DNA-binding</keyword>
<dbReference type="GO" id="GO:0005634">
    <property type="term" value="C:nucleus"/>
    <property type="evidence" value="ECO:0007669"/>
    <property type="project" value="UniProtKB-SubCell"/>
</dbReference>
<dbReference type="SUPFAM" id="SSF46785">
    <property type="entry name" value="Winged helix' DNA-binding domain"/>
    <property type="match status" value="1"/>
</dbReference>
<dbReference type="Proteomes" id="UP000250140">
    <property type="component" value="Unassembled WGS sequence"/>
</dbReference>
<dbReference type="PANTHER" id="PTHR45881:SF5">
    <property type="entry name" value="FORK-HEAD DOMAIN-CONTAINING PROTEIN"/>
    <property type="match status" value="1"/>
</dbReference>
<organism evidence="8 9">
    <name type="scientific">Glonium stellatum</name>
    <dbReference type="NCBI Taxonomy" id="574774"/>
    <lineage>
        <taxon>Eukaryota</taxon>
        <taxon>Fungi</taxon>
        <taxon>Dikarya</taxon>
        <taxon>Ascomycota</taxon>
        <taxon>Pezizomycotina</taxon>
        <taxon>Dothideomycetes</taxon>
        <taxon>Pleosporomycetidae</taxon>
        <taxon>Gloniales</taxon>
        <taxon>Gloniaceae</taxon>
        <taxon>Glonium</taxon>
    </lineage>
</organism>
<dbReference type="PROSITE" id="PS00658">
    <property type="entry name" value="FORK_HEAD_2"/>
    <property type="match status" value="1"/>
</dbReference>
<reference evidence="8 9" key="1">
    <citation type="journal article" date="2016" name="Nat. Commun.">
        <title>Ectomycorrhizal ecology is imprinted in the genome of the dominant symbiotic fungus Cenococcum geophilum.</title>
        <authorList>
            <consortium name="DOE Joint Genome Institute"/>
            <person name="Peter M."/>
            <person name="Kohler A."/>
            <person name="Ohm R.A."/>
            <person name="Kuo A."/>
            <person name="Krutzmann J."/>
            <person name="Morin E."/>
            <person name="Arend M."/>
            <person name="Barry K.W."/>
            <person name="Binder M."/>
            <person name="Choi C."/>
            <person name="Clum A."/>
            <person name="Copeland A."/>
            <person name="Grisel N."/>
            <person name="Haridas S."/>
            <person name="Kipfer T."/>
            <person name="LaButti K."/>
            <person name="Lindquist E."/>
            <person name="Lipzen A."/>
            <person name="Maire R."/>
            <person name="Meier B."/>
            <person name="Mihaltcheva S."/>
            <person name="Molinier V."/>
            <person name="Murat C."/>
            <person name="Poggeler S."/>
            <person name="Quandt C.A."/>
            <person name="Sperisen C."/>
            <person name="Tritt A."/>
            <person name="Tisserant E."/>
            <person name="Crous P.W."/>
            <person name="Henrissat B."/>
            <person name="Nehls U."/>
            <person name="Egli S."/>
            <person name="Spatafora J.W."/>
            <person name="Grigoriev I.V."/>
            <person name="Martin F.M."/>
        </authorList>
    </citation>
    <scope>NUCLEOTIDE SEQUENCE [LARGE SCALE GENOMIC DNA]</scope>
    <source>
        <strain evidence="8 9">CBS 207.34</strain>
    </source>
</reference>
<keyword evidence="5 6" id="KW-0539">Nucleus</keyword>
<comment type="subcellular location">
    <subcellularLocation>
        <location evidence="1 6">Nucleus</location>
    </subcellularLocation>
</comment>
<dbReference type="Pfam" id="PF00250">
    <property type="entry name" value="Forkhead"/>
    <property type="match status" value="1"/>
</dbReference>
<protein>
    <submittedName>
        <fullName evidence="8">Winged helix DNA-binding domain-containing protein</fullName>
    </submittedName>
</protein>
<evidence type="ECO:0000256" key="5">
    <source>
        <dbReference type="ARBA" id="ARBA00023242"/>
    </source>
</evidence>
<dbReference type="Gene3D" id="1.10.10.10">
    <property type="entry name" value="Winged helix-like DNA-binding domain superfamily/Winged helix DNA-binding domain"/>
    <property type="match status" value="1"/>
</dbReference>
<dbReference type="PROSITE" id="PS50039">
    <property type="entry name" value="FORK_HEAD_3"/>
    <property type="match status" value="1"/>
</dbReference>
<evidence type="ECO:0000256" key="6">
    <source>
        <dbReference type="PROSITE-ProRule" id="PRU00089"/>
    </source>
</evidence>